<keyword evidence="10" id="KW-1185">Reference proteome</keyword>
<dbReference type="Gene3D" id="1.20.1070.10">
    <property type="entry name" value="Rhodopsin 7-helix transmembrane proteins"/>
    <property type="match status" value="1"/>
</dbReference>
<keyword evidence="6" id="KW-0675">Receptor</keyword>
<dbReference type="PRINTS" id="PR00237">
    <property type="entry name" value="GPCRRHODOPSN"/>
</dbReference>
<keyword evidence="2 8" id="KW-0812">Transmembrane</keyword>
<reference evidence="11" key="1">
    <citation type="submission" date="2022-11" db="UniProtKB">
        <authorList>
            <consortium name="WormBaseParasite"/>
        </authorList>
    </citation>
    <scope>IDENTIFICATION</scope>
</reference>
<organism evidence="10 11">
    <name type="scientific">Plectus sambesii</name>
    <dbReference type="NCBI Taxonomy" id="2011161"/>
    <lineage>
        <taxon>Eukaryota</taxon>
        <taxon>Metazoa</taxon>
        <taxon>Ecdysozoa</taxon>
        <taxon>Nematoda</taxon>
        <taxon>Chromadorea</taxon>
        <taxon>Plectida</taxon>
        <taxon>Plectina</taxon>
        <taxon>Plectoidea</taxon>
        <taxon>Plectidae</taxon>
        <taxon>Plectus</taxon>
    </lineage>
</organism>
<keyword evidence="5 8" id="KW-0472">Membrane</keyword>
<evidence type="ECO:0000256" key="4">
    <source>
        <dbReference type="ARBA" id="ARBA00023040"/>
    </source>
</evidence>
<dbReference type="InterPro" id="IPR000276">
    <property type="entry name" value="GPCR_Rhodpsn"/>
</dbReference>
<name>A0A914VWW3_9BILA</name>
<keyword evidence="4" id="KW-0297">G-protein coupled receptor</keyword>
<evidence type="ECO:0000259" key="9">
    <source>
        <dbReference type="PROSITE" id="PS50262"/>
    </source>
</evidence>
<evidence type="ECO:0000256" key="1">
    <source>
        <dbReference type="ARBA" id="ARBA00004141"/>
    </source>
</evidence>
<dbReference type="GO" id="GO:0008188">
    <property type="term" value="F:neuropeptide receptor activity"/>
    <property type="evidence" value="ECO:0007669"/>
    <property type="project" value="TreeGrafter"/>
</dbReference>
<evidence type="ECO:0000256" key="7">
    <source>
        <dbReference type="ARBA" id="ARBA00023224"/>
    </source>
</evidence>
<dbReference type="PROSITE" id="PS50262">
    <property type="entry name" value="G_PROTEIN_RECEP_F1_2"/>
    <property type="match status" value="1"/>
</dbReference>
<feature type="transmembrane region" description="Helical" evidence="8">
    <location>
        <begin position="25"/>
        <end position="53"/>
    </location>
</feature>
<proteinExistence type="predicted"/>
<keyword evidence="7" id="KW-0807">Transducer</keyword>
<comment type="subcellular location">
    <subcellularLocation>
        <location evidence="1">Membrane</location>
        <topology evidence="1">Multi-pass membrane protein</topology>
    </subcellularLocation>
</comment>
<evidence type="ECO:0000256" key="5">
    <source>
        <dbReference type="ARBA" id="ARBA00023136"/>
    </source>
</evidence>
<dbReference type="SUPFAM" id="SSF81321">
    <property type="entry name" value="Family A G protein-coupled receptor-like"/>
    <property type="match status" value="1"/>
</dbReference>
<feature type="transmembrane region" description="Helical" evidence="8">
    <location>
        <begin position="93"/>
        <end position="111"/>
    </location>
</feature>
<evidence type="ECO:0000256" key="8">
    <source>
        <dbReference type="SAM" id="Phobius"/>
    </source>
</evidence>
<dbReference type="AlphaFoldDB" id="A0A914VWW3"/>
<dbReference type="PANTHER" id="PTHR24235">
    <property type="entry name" value="NEUROPEPTIDE Y RECEPTOR"/>
    <property type="match status" value="1"/>
</dbReference>
<evidence type="ECO:0000256" key="3">
    <source>
        <dbReference type="ARBA" id="ARBA00022989"/>
    </source>
</evidence>
<feature type="domain" description="G-protein coupled receptors family 1 profile" evidence="9">
    <location>
        <begin position="44"/>
        <end position="125"/>
    </location>
</feature>
<feature type="transmembrane region" description="Helical" evidence="8">
    <location>
        <begin position="65"/>
        <end position="87"/>
    </location>
</feature>
<accession>A0A914VWW3</accession>
<protein>
    <submittedName>
        <fullName evidence="11">G-protein coupled receptors family 1 profile domain-containing protein</fullName>
    </submittedName>
</protein>
<evidence type="ECO:0000256" key="2">
    <source>
        <dbReference type="ARBA" id="ARBA00022692"/>
    </source>
</evidence>
<dbReference type="WBParaSite" id="PSAMB.scaffold2564size22534.g18340.t1">
    <property type="protein sequence ID" value="PSAMB.scaffold2564size22534.g18340.t1"/>
    <property type="gene ID" value="PSAMB.scaffold2564size22534.g18340"/>
</dbReference>
<dbReference type="PANTHER" id="PTHR24235:SF18">
    <property type="entry name" value="G-PROTEIN COUPLED RECEPTORS FAMILY 1 PROFILE DOMAIN-CONTAINING PROTEIN"/>
    <property type="match status" value="1"/>
</dbReference>
<evidence type="ECO:0000313" key="11">
    <source>
        <dbReference type="WBParaSite" id="PSAMB.scaffold2564size22534.g18340.t1"/>
    </source>
</evidence>
<dbReference type="GO" id="GO:0043005">
    <property type="term" value="C:neuron projection"/>
    <property type="evidence" value="ECO:0007669"/>
    <property type="project" value="TreeGrafter"/>
</dbReference>
<dbReference type="GO" id="GO:0005886">
    <property type="term" value="C:plasma membrane"/>
    <property type="evidence" value="ECO:0007669"/>
    <property type="project" value="TreeGrafter"/>
</dbReference>
<dbReference type="Pfam" id="PF00001">
    <property type="entry name" value="7tm_1"/>
    <property type="match status" value="1"/>
</dbReference>
<dbReference type="Proteomes" id="UP000887566">
    <property type="component" value="Unplaced"/>
</dbReference>
<evidence type="ECO:0000313" key="10">
    <source>
        <dbReference type="Proteomes" id="UP000887566"/>
    </source>
</evidence>
<sequence length="234" mass="25283">MSNRSCNSMNDYLWLHRHDLTTRPWVMFVFGCLYSCIIALGITGNLCVVLSVARTPALRTVPNMFIVSLSCSDVVVCLTSATITPITAFSKNWIFGSALCSIAPLISLPSIKQTVVIGRSIDVTRDCNATWKRLNTLQQSESGLRLSDSIRASTANYGTLDDVSIDQMTYDDDSIELIPSERCERLDGDRPARATIVPSIAIATGSVEATSSRTKATIGAVLLLGSSSDVKPGQ</sequence>
<dbReference type="GO" id="GO:0042923">
    <property type="term" value="F:neuropeptide binding"/>
    <property type="evidence" value="ECO:0007669"/>
    <property type="project" value="TreeGrafter"/>
</dbReference>
<keyword evidence="3 8" id="KW-1133">Transmembrane helix</keyword>
<dbReference type="InterPro" id="IPR017452">
    <property type="entry name" value="GPCR_Rhodpsn_7TM"/>
</dbReference>
<evidence type="ECO:0000256" key="6">
    <source>
        <dbReference type="ARBA" id="ARBA00023170"/>
    </source>
</evidence>